<dbReference type="RefSeq" id="WP_203880778.1">
    <property type="nucleotide sequence ID" value="NZ_BAABHH010000001.1"/>
</dbReference>
<dbReference type="AlphaFoldDB" id="A0A8J3LV19"/>
<proteinExistence type="predicted"/>
<sequence length="118" mass="13876">MGMFNQVTVPEAIYCPMCGEDRSGWFVQFYYGDLILQDYELGQDLFWDMEWEWIGHPSIPGVWAQGVLLGCPVCHFHFDDPHDEFYIVEIRHNRIVGVIKDESGYGWWAEDWVAVPDR</sequence>
<organism evidence="1 2">
    <name type="scientific">Planotetraspora kaengkrachanensis</name>
    <dbReference type="NCBI Taxonomy" id="575193"/>
    <lineage>
        <taxon>Bacteria</taxon>
        <taxon>Bacillati</taxon>
        <taxon>Actinomycetota</taxon>
        <taxon>Actinomycetes</taxon>
        <taxon>Streptosporangiales</taxon>
        <taxon>Streptosporangiaceae</taxon>
        <taxon>Planotetraspora</taxon>
    </lineage>
</organism>
<comment type="caution">
    <text evidence="1">The sequence shown here is derived from an EMBL/GenBank/DDBJ whole genome shotgun (WGS) entry which is preliminary data.</text>
</comment>
<reference evidence="1 2" key="1">
    <citation type="submission" date="2021-01" db="EMBL/GenBank/DDBJ databases">
        <title>Whole genome shotgun sequence of Planotetraspora kaengkrachanensis NBRC 104272.</title>
        <authorList>
            <person name="Komaki H."/>
            <person name="Tamura T."/>
        </authorList>
    </citation>
    <scope>NUCLEOTIDE SEQUENCE [LARGE SCALE GENOMIC DNA]</scope>
    <source>
        <strain evidence="1 2">NBRC 104272</strain>
    </source>
</reference>
<evidence type="ECO:0000313" key="2">
    <source>
        <dbReference type="Proteomes" id="UP000630097"/>
    </source>
</evidence>
<protein>
    <submittedName>
        <fullName evidence="1">Uncharacterized protein</fullName>
    </submittedName>
</protein>
<dbReference type="EMBL" id="BONV01000001">
    <property type="protein sequence ID" value="GIG77300.1"/>
    <property type="molecule type" value="Genomic_DNA"/>
</dbReference>
<dbReference type="Proteomes" id="UP000630097">
    <property type="component" value="Unassembled WGS sequence"/>
</dbReference>
<name>A0A8J3LV19_9ACTN</name>
<gene>
    <name evidence="1" type="ORF">Pka01_04270</name>
</gene>
<evidence type="ECO:0000313" key="1">
    <source>
        <dbReference type="EMBL" id="GIG77300.1"/>
    </source>
</evidence>
<keyword evidence="2" id="KW-1185">Reference proteome</keyword>
<accession>A0A8J3LV19</accession>